<dbReference type="InterPro" id="IPR015890">
    <property type="entry name" value="Chorismate_C"/>
</dbReference>
<dbReference type="NCBIfam" id="TIGR00543">
    <property type="entry name" value="isochor_syn"/>
    <property type="match status" value="1"/>
</dbReference>
<dbReference type="PANTHER" id="PTHR42839">
    <property type="entry name" value="ISOCHORISMATE SYNTHASE ENTC"/>
    <property type="match status" value="1"/>
</dbReference>
<comment type="caution">
    <text evidence="7">The sequence shown here is derived from an EMBL/GenBank/DDBJ whole genome shotgun (WGS) entry which is preliminary data.</text>
</comment>
<accession>A0ABV4I449</accession>
<evidence type="ECO:0000256" key="3">
    <source>
        <dbReference type="ARBA" id="ARBA00012824"/>
    </source>
</evidence>
<dbReference type="InterPro" id="IPR019999">
    <property type="entry name" value="Anth_synth_I-like"/>
</dbReference>
<dbReference type="InterPro" id="IPR004561">
    <property type="entry name" value="IsoChor_synthase"/>
</dbReference>
<dbReference type="PRINTS" id="PR00095">
    <property type="entry name" value="ANTSNTHASEI"/>
</dbReference>
<reference evidence="7 8" key="1">
    <citation type="submission" date="2024-07" db="EMBL/GenBank/DDBJ databases">
        <authorList>
            <person name="Thanompreechachai J."/>
            <person name="Duangmal K."/>
        </authorList>
    </citation>
    <scope>NUCLEOTIDE SEQUENCE [LARGE SCALE GENOMIC DNA]</scope>
    <source>
        <strain evidence="7 8">TBRC 1896</strain>
    </source>
</reference>
<comment type="catalytic activity">
    <reaction evidence="1">
        <text>chorismate = isochorismate</text>
        <dbReference type="Rhea" id="RHEA:18985"/>
        <dbReference type="ChEBI" id="CHEBI:29748"/>
        <dbReference type="ChEBI" id="CHEBI:29780"/>
        <dbReference type="EC" id="5.4.4.2"/>
    </reaction>
</comment>
<dbReference type="PANTHER" id="PTHR42839:SF2">
    <property type="entry name" value="ISOCHORISMATE SYNTHASE ENTC"/>
    <property type="match status" value="1"/>
</dbReference>
<dbReference type="EMBL" id="JBGGTQ010000006">
    <property type="protein sequence ID" value="MEZ0493454.1"/>
    <property type="molecule type" value="Genomic_DNA"/>
</dbReference>
<dbReference type="Proteomes" id="UP001566476">
    <property type="component" value="Unassembled WGS sequence"/>
</dbReference>
<evidence type="ECO:0000313" key="7">
    <source>
        <dbReference type="EMBL" id="MEZ0493454.1"/>
    </source>
</evidence>
<evidence type="ECO:0000256" key="5">
    <source>
        <dbReference type="ARBA" id="ARBA00041564"/>
    </source>
</evidence>
<feature type="domain" description="Chorismate-utilising enzyme C-terminal" evidence="6">
    <location>
        <begin position="118"/>
        <end position="367"/>
    </location>
</feature>
<name>A0ABV4I449_9ACTN</name>
<evidence type="ECO:0000256" key="4">
    <source>
        <dbReference type="ARBA" id="ARBA00023235"/>
    </source>
</evidence>
<sequence>MSTGLATAGGGTTSSLEPVPRWENASFAVAAHSELVVAEGGTPLDVPPGYGPHLTRAVREAFRANGSREDDGSVVCGVVPFDPAGTAELRWVPDVVRTPWEPRAATAGPCPREIPDDPGYRAAVAQALRRIGAGELDKVVLARTLDTPLPGGFSVDGYLDRLAAANPHGWTFAVRTTEGLLTGASPELVAAVDATGLTSHPLAGSRPRRAGQTQPPADLLASAKDRREHALVVDHIAARLAPLVIDLDVPAAPVPTATDSMWHLGTRITGTPRPGVGSLDAALRIHPTPAVSGVPVEAALDLVRTLEPEPRGNYAGLVGWTDAAGNGEWALVLRCALLRPGSARLSAGAGVVAGSTPEAEHAETAAKFATALAALTGDDLPGEAHQP</sequence>
<dbReference type="Pfam" id="PF00425">
    <property type="entry name" value="Chorismate_bind"/>
    <property type="match status" value="1"/>
</dbReference>
<organism evidence="7 8">
    <name type="scientific">Kineococcus mangrovi</name>
    <dbReference type="NCBI Taxonomy" id="1660183"/>
    <lineage>
        <taxon>Bacteria</taxon>
        <taxon>Bacillati</taxon>
        <taxon>Actinomycetota</taxon>
        <taxon>Actinomycetes</taxon>
        <taxon>Kineosporiales</taxon>
        <taxon>Kineosporiaceae</taxon>
        <taxon>Kineococcus</taxon>
    </lineage>
</organism>
<evidence type="ECO:0000256" key="2">
    <source>
        <dbReference type="ARBA" id="ARBA00005297"/>
    </source>
</evidence>
<proteinExistence type="inferred from homology"/>
<evidence type="ECO:0000313" key="8">
    <source>
        <dbReference type="Proteomes" id="UP001566476"/>
    </source>
</evidence>
<dbReference type="SUPFAM" id="SSF56322">
    <property type="entry name" value="ADC synthase"/>
    <property type="match status" value="1"/>
</dbReference>
<gene>
    <name evidence="7" type="ORF">AB2L28_14545</name>
</gene>
<dbReference type="EC" id="5.4.4.2" evidence="3"/>
<dbReference type="RefSeq" id="WP_370719695.1">
    <property type="nucleotide sequence ID" value="NZ_JBGGTQ010000006.1"/>
</dbReference>
<keyword evidence="4" id="KW-0413">Isomerase</keyword>
<protein>
    <recommendedName>
        <fullName evidence="3">isochorismate synthase</fullName>
        <ecNumber evidence="3">5.4.4.2</ecNumber>
    </recommendedName>
    <alternativeName>
        <fullName evidence="5">Isochorismate mutase</fullName>
    </alternativeName>
</protein>
<evidence type="ECO:0000256" key="1">
    <source>
        <dbReference type="ARBA" id="ARBA00000799"/>
    </source>
</evidence>
<evidence type="ECO:0000259" key="6">
    <source>
        <dbReference type="Pfam" id="PF00425"/>
    </source>
</evidence>
<comment type="similarity">
    <text evidence="2">Belongs to the isochorismate synthase family.</text>
</comment>
<keyword evidence="8" id="KW-1185">Reference proteome</keyword>
<dbReference type="Gene3D" id="3.60.120.10">
    <property type="entry name" value="Anthranilate synthase"/>
    <property type="match status" value="1"/>
</dbReference>
<dbReference type="InterPro" id="IPR005801">
    <property type="entry name" value="ADC_synthase"/>
</dbReference>